<gene>
    <name evidence="1" type="ORF">SAMN05421833_13023</name>
</gene>
<dbReference type="EMBL" id="FTNI01000030">
    <property type="protein sequence ID" value="SIS13408.1"/>
    <property type="molecule type" value="Genomic_DNA"/>
</dbReference>
<evidence type="ECO:0000313" key="2">
    <source>
        <dbReference type="Proteomes" id="UP000186096"/>
    </source>
</evidence>
<keyword evidence="2" id="KW-1185">Reference proteome</keyword>
<protein>
    <submittedName>
        <fullName evidence="1">Uncharacterized protein</fullName>
    </submittedName>
</protein>
<dbReference type="AlphaFoldDB" id="A0A1N7GLN3"/>
<proteinExistence type="predicted"/>
<dbReference type="Proteomes" id="UP000186096">
    <property type="component" value="Unassembled WGS sequence"/>
</dbReference>
<dbReference type="STRING" id="58117.SAMN05421833_13023"/>
<organism evidence="1 2">
    <name type="scientific">Microbispora rosea</name>
    <dbReference type="NCBI Taxonomy" id="58117"/>
    <lineage>
        <taxon>Bacteria</taxon>
        <taxon>Bacillati</taxon>
        <taxon>Actinomycetota</taxon>
        <taxon>Actinomycetes</taxon>
        <taxon>Streptosporangiales</taxon>
        <taxon>Streptosporangiaceae</taxon>
        <taxon>Microbispora</taxon>
    </lineage>
</organism>
<accession>A0A1N7GLN3</accession>
<evidence type="ECO:0000313" key="1">
    <source>
        <dbReference type="EMBL" id="SIS13408.1"/>
    </source>
</evidence>
<dbReference type="RefSeq" id="WP_159454879.1">
    <property type="nucleotide sequence ID" value="NZ_FTNI01000030.1"/>
</dbReference>
<name>A0A1N7GLN3_9ACTN</name>
<reference evidence="2" key="1">
    <citation type="submission" date="2017-01" db="EMBL/GenBank/DDBJ databases">
        <authorList>
            <person name="Varghese N."/>
            <person name="Submissions S."/>
        </authorList>
    </citation>
    <scope>NUCLEOTIDE SEQUENCE [LARGE SCALE GENOMIC DNA]</scope>
    <source>
        <strain evidence="2">ATCC 12950</strain>
    </source>
</reference>
<sequence>MWLDALQDAIGTVAPHDVVNNTPPKVPPGLQPKIDLLLGWVSGHA</sequence>